<sequence length="316" mass="35409">MKSKLLYLILIILTICLFIPSCSTGENVTLTNTEDDLTQTSITEDVSLSGSEEIVSPSSTAEDVTPTNTKEAVVPTSTEEETNTISESGVSSEEKEPDTQVSAALEAMAAKLVPGTYKIENHMIVDIPIMDEKDFPEYYNTKLFERFTCEMNGCRVRLIYNDITGKFLVYVTDLETGKVQAFSRRLINFMGHIEFGFINENQFLFVTRSARGFKDISIYDFEKDGYVCSTTGQRVTAYCKAESGKIYYAVESSVFDQNGIKLFDIDPCYDIDSFPVPITEIIVSSDEKDISVKTKDGVTNKYVKSNYSDNYELVSE</sequence>
<organism evidence="3">
    <name type="scientific">bioreactor metagenome</name>
    <dbReference type="NCBI Taxonomy" id="1076179"/>
    <lineage>
        <taxon>unclassified sequences</taxon>
        <taxon>metagenomes</taxon>
        <taxon>ecological metagenomes</taxon>
    </lineage>
</organism>
<gene>
    <name evidence="2" type="ORF">SDC9_60741</name>
    <name evidence="3" type="ORF">SDC9_60742</name>
</gene>
<name>A0A644XDS4_9ZZZZ</name>
<proteinExistence type="predicted"/>
<feature type="compositionally biased region" description="Polar residues" evidence="1">
    <location>
        <begin position="46"/>
        <end position="70"/>
    </location>
</feature>
<comment type="caution">
    <text evidence="3">The sequence shown here is derived from an EMBL/GenBank/DDBJ whole genome shotgun (WGS) entry which is preliminary data.</text>
</comment>
<evidence type="ECO:0000313" key="3">
    <source>
        <dbReference type="EMBL" id="MPM14380.1"/>
    </source>
</evidence>
<dbReference type="EMBL" id="VSSQ01002268">
    <property type="protein sequence ID" value="MPM14379.1"/>
    <property type="molecule type" value="Genomic_DNA"/>
</dbReference>
<reference evidence="3" key="1">
    <citation type="submission" date="2019-08" db="EMBL/GenBank/DDBJ databases">
        <authorList>
            <person name="Kucharzyk K."/>
            <person name="Murdoch R.W."/>
            <person name="Higgins S."/>
            <person name="Loffler F."/>
        </authorList>
    </citation>
    <scope>NUCLEOTIDE SEQUENCE</scope>
</reference>
<dbReference type="EMBL" id="VSSQ01002268">
    <property type="protein sequence ID" value="MPM14380.1"/>
    <property type="molecule type" value="Genomic_DNA"/>
</dbReference>
<accession>A0A644XDS4</accession>
<evidence type="ECO:0000256" key="1">
    <source>
        <dbReference type="SAM" id="MobiDB-lite"/>
    </source>
</evidence>
<evidence type="ECO:0000313" key="2">
    <source>
        <dbReference type="EMBL" id="MPM14379.1"/>
    </source>
</evidence>
<feature type="region of interest" description="Disordered" evidence="1">
    <location>
        <begin position="46"/>
        <end position="96"/>
    </location>
</feature>
<protein>
    <submittedName>
        <fullName evidence="3">Uncharacterized protein</fullName>
    </submittedName>
</protein>
<dbReference type="AlphaFoldDB" id="A0A644XDS4"/>